<keyword evidence="2" id="KW-0285">Flavoprotein</keyword>
<evidence type="ECO:0000259" key="4">
    <source>
        <dbReference type="PROSITE" id="PS51387"/>
    </source>
</evidence>
<dbReference type="GO" id="GO:0071949">
    <property type="term" value="F:FAD binding"/>
    <property type="evidence" value="ECO:0007669"/>
    <property type="project" value="InterPro"/>
</dbReference>
<dbReference type="AlphaFoldDB" id="A0A1M5S5L3"/>
<dbReference type="GO" id="GO:0016491">
    <property type="term" value="F:oxidoreductase activity"/>
    <property type="evidence" value="ECO:0007669"/>
    <property type="project" value="UniProtKB-KW"/>
</dbReference>
<dbReference type="InterPro" id="IPR036683">
    <property type="entry name" value="CO_DH_flav_C_dom_sf"/>
</dbReference>
<organism evidence="5 6">
    <name type="scientific">Anaerosphaera aminiphila DSM 21120</name>
    <dbReference type="NCBI Taxonomy" id="1120995"/>
    <lineage>
        <taxon>Bacteria</taxon>
        <taxon>Bacillati</taxon>
        <taxon>Bacillota</taxon>
        <taxon>Tissierellia</taxon>
        <taxon>Tissierellales</taxon>
        <taxon>Peptoniphilaceae</taxon>
        <taxon>Anaerosphaera</taxon>
    </lineage>
</organism>
<dbReference type="InterPro" id="IPR002346">
    <property type="entry name" value="Mopterin_DH_FAD-bd"/>
</dbReference>
<dbReference type="Proteomes" id="UP000184032">
    <property type="component" value="Unassembled WGS sequence"/>
</dbReference>
<dbReference type="STRING" id="1120995.SAMN02745245_01109"/>
<dbReference type="Gene3D" id="3.30.465.10">
    <property type="match status" value="1"/>
</dbReference>
<dbReference type="InterPro" id="IPR036318">
    <property type="entry name" value="FAD-bd_PCMH-like_sf"/>
</dbReference>
<dbReference type="InterPro" id="IPR005107">
    <property type="entry name" value="CO_DH_flav_C"/>
</dbReference>
<dbReference type="GO" id="GO:0005506">
    <property type="term" value="F:iron ion binding"/>
    <property type="evidence" value="ECO:0007669"/>
    <property type="project" value="InterPro"/>
</dbReference>
<evidence type="ECO:0000256" key="3">
    <source>
        <dbReference type="ARBA" id="ARBA00023002"/>
    </source>
</evidence>
<accession>A0A1M5S5L3</accession>
<dbReference type="InterPro" id="IPR016169">
    <property type="entry name" value="FAD-bd_PCMH_sub2"/>
</dbReference>
<gene>
    <name evidence="5" type="ORF">SAMN02745245_01109</name>
</gene>
<evidence type="ECO:0000313" key="6">
    <source>
        <dbReference type="Proteomes" id="UP000184032"/>
    </source>
</evidence>
<dbReference type="Pfam" id="PF03450">
    <property type="entry name" value="CO_deh_flav_C"/>
    <property type="match status" value="1"/>
</dbReference>
<dbReference type="InterPro" id="IPR016208">
    <property type="entry name" value="Ald_Oxase/xanthine_DH-like"/>
</dbReference>
<dbReference type="PANTHER" id="PTHR11908:SF132">
    <property type="entry name" value="ALDEHYDE OXIDASE 1-RELATED"/>
    <property type="match status" value="1"/>
</dbReference>
<dbReference type="PANTHER" id="PTHR11908">
    <property type="entry name" value="XANTHINE DEHYDROGENASE"/>
    <property type="match status" value="1"/>
</dbReference>
<sequence length="266" mass="29851">MFQLNNYLKPTSVEEAYEILQNSRNNVILGGNTFLKLSNKKYNVAIDLSNLELNNIVERETEYELGAYATYGDIGRFDAFSTFADGALIKCTENIVGSQFRNHVTVGASVYSKYGFSDFIPTLLVLNASVLLHKNGKMSLEEFLSKNIKKDILLKIFIPKEKINCSFKSLRSTKTDFSIVNVGVSKRNSNYLVSVGARPGLALLCHNTSKYLSENNNSIDISRAREILFEEVSFSSNAKASGEYRKKLAGNLFKRAILELEDNYES</sequence>
<name>A0A1M5S5L3_9FIRM</name>
<keyword evidence="1" id="KW-0500">Molybdenum</keyword>
<keyword evidence="6" id="KW-1185">Reference proteome</keyword>
<dbReference type="OrthoDB" id="9803647at2"/>
<dbReference type="SMART" id="SM01092">
    <property type="entry name" value="CO_deh_flav_C"/>
    <property type="match status" value="1"/>
</dbReference>
<dbReference type="SUPFAM" id="SSF56176">
    <property type="entry name" value="FAD-binding/transporter-associated domain-like"/>
    <property type="match status" value="1"/>
</dbReference>
<reference evidence="6" key="1">
    <citation type="submission" date="2016-11" db="EMBL/GenBank/DDBJ databases">
        <authorList>
            <person name="Varghese N."/>
            <person name="Submissions S."/>
        </authorList>
    </citation>
    <scope>NUCLEOTIDE SEQUENCE [LARGE SCALE GENOMIC DNA]</scope>
    <source>
        <strain evidence="6">DSM 21120</strain>
    </source>
</reference>
<dbReference type="Pfam" id="PF00941">
    <property type="entry name" value="FAD_binding_5"/>
    <property type="match status" value="1"/>
</dbReference>
<dbReference type="SUPFAM" id="SSF55447">
    <property type="entry name" value="CO dehydrogenase flavoprotein C-terminal domain-like"/>
    <property type="match status" value="1"/>
</dbReference>
<evidence type="ECO:0000256" key="1">
    <source>
        <dbReference type="ARBA" id="ARBA00022505"/>
    </source>
</evidence>
<dbReference type="InterPro" id="IPR016166">
    <property type="entry name" value="FAD-bd_PCMH"/>
</dbReference>
<keyword evidence="3" id="KW-0560">Oxidoreductase</keyword>
<evidence type="ECO:0000313" key="5">
    <source>
        <dbReference type="EMBL" id="SHH33253.1"/>
    </source>
</evidence>
<feature type="domain" description="FAD-binding PCMH-type" evidence="4">
    <location>
        <begin position="1"/>
        <end position="163"/>
    </location>
</feature>
<dbReference type="EMBL" id="FQXI01000006">
    <property type="protein sequence ID" value="SHH33253.1"/>
    <property type="molecule type" value="Genomic_DNA"/>
</dbReference>
<protein>
    <submittedName>
        <fullName evidence="5">CO or xanthine dehydrogenase, FAD-binding subunit</fullName>
    </submittedName>
</protein>
<proteinExistence type="predicted"/>
<dbReference type="Gene3D" id="3.30.390.50">
    <property type="entry name" value="CO dehydrogenase flavoprotein, C-terminal domain"/>
    <property type="match status" value="1"/>
</dbReference>
<dbReference type="RefSeq" id="WP_073184535.1">
    <property type="nucleotide sequence ID" value="NZ_FQXI01000006.1"/>
</dbReference>
<dbReference type="PROSITE" id="PS51387">
    <property type="entry name" value="FAD_PCMH"/>
    <property type="match status" value="1"/>
</dbReference>
<evidence type="ECO:0000256" key="2">
    <source>
        <dbReference type="ARBA" id="ARBA00022630"/>
    </source>
</evidence>